<dbReference type="Proteomes" id="UP000214646">
    <property type="component" value="Unassembled WGS sequence"/>
</dbReference>
<evidence type="ECO:0000256" key="1">
    <source>
        <dbReference type="SAM" id="MobiDB-lite"/>
    </source>
</evidence>
<name>A0A225DNE7_9BACT</name>
<gene>
    <name evidence="2" type="ORF">FRUB_04587</name>
</gene>
<sequence length="289" mass="31615">MGDPHAGRVGDPGDHPGGRLRLLARVVPQAVLGDLQVFGPHLVGPGQVRERLDHPDGLELPPVARLDALLREFLEDGFEGVFRVVRPRQGEGPEARLPDLGRGDRGRQPGGVVAGPQELLAAGLGPDRGDRFPEQEPVGDGREFLPVVGRCPLVARGQAQLQGHRTGDPVAGVVHPLVQHPEQGVQDRRRRLEHLVQVRELGLRQFARRNPQVLVLLQGGQADRPEALLRGREFRQQDRELGPARPGQHGIEEQALGRPRRPDQQHMFVGDQGGEDEVDLVLPLDQGGR</sequence>
<proteinExistence type="predicted"/>
<feature type="compositionally biased region" description="Basic and acidic residues" evidence="1">
    <location>
        <begin position="91"/>
        <end position="107"/>
    </location>
</feature>
<protein>
    <submittedName>
        <fullName evidence="2">Uncharacterized protein</fullName>
    </submittedName>
</protein>
<reference evidence="3" key="1">
    <citation type="submission" date="2017-06" db="EMBL/GenBank/DDBJ databases">
        <title>Genome analysis of Fimbriiglobus ruber SP5, the first member of the order Planctomycetales with confirmed chitinolytic capability.</title>
        <authorList>
            <person name="Ravin N.V."/>
            <person name="Rakitin A.L."/>
            <person name="Ivanova A.A."/>
            <person name="Beletsky A.V."/>
            <person name="Kulichevskaya I.S."/>
            <person name="Mardanov A.V."/>
            <person name="Dedysh S.N."/>
        </authorList>
    </citation>
    <scope>NUCLEOTIDE SEQUENCE [LARGE SCALE GENOMIC DNA]</scope>
    <source>
        <strain evidence="3">SP5</strain>
    </source>
</reference>
<evidence type="ECO:0000313" key="2">
    <source>
        <dbReference type="EMBL" id="OWK41224.1"/>
    </source>
</evidence>
<evidence type="ECO:0000313" key="3">
    <source>
        <dbReference type="Proteomes" id="UP000214646"/>
    </source>
</evidence>
<accession>A0A225DNE7</accession>
<feature type="region of interest" description="Disordered" evidence="1">
    <location>
        <begin position="91"/>
        <end position="115"/>
    </location>
</feature>
<feature type="region of interest" description="Disordered" evidence="1">
    <location>
        <begin position="237"/>
        <end position="289"/>
    </location>
</feature>
<dbReference type="AlphaFoldDB" id="A0A225DNE7"/>
<comment type="caution">
    <text evidence="2">The sequence shown here is derived from an EMBL/GenBank/DDBJ whole genome shotgun (WGS) entry which is preliminary data.</text>
</comment>
<keyword evidence="3" id="KW-1185">Reference proteome</keyword>
<dbReference type="EMBL" id="NIDE01000006">
    <property type="protein sequence ID" value="OWK41224.1"/>
    <property type="molecule type" value="Genomic_DNA"/>
</dbReference>
<organism evidence="2 3">
    <name type="scientific">Fimbriiglobus ruber</name>
    <dbReference type="NCBI Taxonomy" id="1908690"/>
    <lineage>
        <taxon>Bacteria</taxon>
        <taxon>Pseudomonadati</taxon>
        <taxon>Planctomycetota</taxon>
        <taxon>Planctomycetia</taxon>
        <taxon>Gemmatales</taxon>
        <taxon>Gemmataceae</taxon>
        <taxon>Fimbriiglobus</taxon>
    </lineage>
</organism>